<protein>
    <recommendedName>
        <fullName evidence="1">F-box domain-containing protein</fullName>
    </recommendedName>
</protein>
<name>A0AAV5W8K2_9BILA</name>
<sequence length="266" mass="31457">QASLVSLPTEIIVMIYSNLPFIDQFRMRGVNRRMNEIGSTFKYTIDDLFFTNYSSTCRRLRTPLFEPFRMAIDGSRHLNEKKMESFLLAMKRISQNTVVRKLRILDPISFPSEVRNFFCETVADELVLEVIEGAHFERWVKSSFLMSLVERKERAIIPRGKERSIEKEDILNLHDKMLNRSISLLYIDVPVNDVRILNQLLSDFMGVQLSMQEIYFFHHRWRHYNFSLQLISNEDGKMVLYTECLTEKSFSILHFNGLLGVEFHLR</sequence>
<dbReference type="PROSITE" id="PS50181">
    <property type="entry name" value="FBOX"/>
    <property type="match status" value="1"/>
</dbReference>
<dbReference type="Pfam" id="PF00646">
    <property type="entry name" value="F-box"/>
    <property type="match status" value="1"/>
</dbReference>
<evidence type="ECO:0000313" key="3">
    <source>
        <dbReference type="Proteomes" id="UP001432322"/>
    </source>
</evidence>
<feature type="domain" description="F-box" evidence="1">
    <location>
        <begin position="1"/>
        <end position="53"/>
    </location>
</feature>
<organism evidence="2 3">
    <name type="scientific">Pristionchus fissidentatus</name>
    <dbReference type="NCBI Taxonomy" id="1538716"/>
    <lineage>
        <taxon>Eukaryota</taxon>
        <taxon>Metazoa</taxon>
        <taxon>Ecdysozoa</taxon>
        <taxon>Nematoda</taxon>
        <taxon>Chromadorea</taxon>
        <taxon>Rhabditida</taxon>
        <taxon>Rhabditina</taxon>
        <taxon>Diplogasteromorpha</taxon>
        <taxon>Diplogasteroidea</taxon>
        <taxon>Neodiplogasteridae</taxon>
        <taxon>Pristionchus</taxon>
    </lineage>
</organism>
<proteinExistence type="predicted"/>
<dbReference type="InterPro" id="IPR036047">
    <property type="entry name" value="F-box-like_dom_sf"/>
</dbReference>
<feature type="non-terminal residue" evidence="2">
    <location>
        <position position="1"/>
    </location>
</feature>
<dbReference type="EMBL" id="BTSY01000005">
    <property type="protein sequence ID" value="GMT27873.1"/>
    <property type="molecule type" value="Genomic_DNA"/>
</dbReference>
<dbReference type="InterPro" id="IPR001810">
    <property type="entry name" value="F-box_dom"/>
</dbReference>
<dbReference type="CDD" id="cd09917">
    <property type="entry name" value="F-box_SF"/>
    <property type="match status" value="1"/>
</dbReference>
<evidence type="ECO:0000259" key="1">
    <source>
        <dbReference type="PROSITE" id="PS50181"/>
    </source>
</evidence>
<evidence type="ECO:0000313" key="2">
    <source>
        <dbReference type="EMBL" id="GMT27873.1"/>
    </source>
</evidence>
<dbReference type="Proteomes" id="UP001432322">
    <property type="component" value="Unassembled WGS sequence"/>
</dbReference>
<reference evidence="2" key="1">
    <citation type="submission" date="2023-10" db="EMBL/GenBank/DDBJ databases">
        <title>Genome assembly of Pristionchus species.</title>
        <authorList>
            <person name="Yoshida K."/>
            <person name="Sommer R.J."/>
        </authorList>
    </citation>
    <scope>NUCLEOTIDE SEQUENCE</scope>
    <source>
        <strain evidence="2">RS5133</strain>
    </source>
</reference>
<comment type="caution">
    <text evidence="2">The sequence shown here is derived from an EMBL/GenBank/DDBJ whole genome shotgun (WGS) entry which is preliminary data.</text>
</comment>
<dbReference type="AlphaFoldDB" id="A0AAV5W8K2"/>
<dbReference type="SUPFAM" id="SSF81383">
    <property type="entry name" value="F-box domain"/>
    <property type="match status" value="1"/>
</dbReference>
<keyword evidence="3" id="KW-1185">Reference proteome</keyword>
<dbReference type="SMART" id="SM00256">
    <property type="entry name" value="FBOX"/>
    <property type="match status" value="1"/>
</dbReference>
<gene>
    <name evidence="2" type="ORF">PFISCL1PPCAC_19170</name>
</gene>
<accession>A0AAV5W8K2</accession>